<evidence type="ECO:0000313" key="1">
    <source>
        <dbReference type="EMBL" id="KAI3735781.1"/>
    </source>
</evidence>
<evidence type="ECO:0000313" key="2">
    <source>
        <dbReference type="Proteomes" id="UP001055879"/>
    </source>
</evidence>
<reference evidence="1 2" key="2">
    <citation type="journal article" date="2022" name="Mol. Ecol. Resour.">
        <title>The genomes of chicory, endive, great burdock and yacon provide insights into Asteraceae paleo-polyploidization history and plant inulin production.</title>
        <authorList>
            <person name="Fan W."/>
            <person name="Wang S."/>
            <person name="Wang H."/>
            <person name="Wang A."/>
            <person name="Jiang F."/>
            <person name="Liu H."/>
            <person name="Zhao H."/>
            <person name="Xu D."/>
            <person name="Zhang Y."/>
        </authorList>
    </citation>
    <scope>NUCLEOTIDE SEQUENCE [LARGE SCALE GENOMIC DNA]</scope>
    <source>
        <strain evidence="2">cv. Niubang</strain>
    </source>
</reference>
<organism evidence="1 2">
    <name type="scientific">Arctium lappa</name>
    <name type="common">Greater burdock</name>
    <name type="synonym">Lappa major</name>
    <dbReference type="NCBI Taxonomy" id="4217"/>
    <lineage>
        <taxon>Eukaryota</taxon>
        <taxon>Viridiplantae</taxon>
        <taxon>Streptophyta</taxon>
        <taxon>Embryophyta</taxon>
        <taxon>Tracheophyta</taxon>
        <taxon>Spermatophyta</taxon>
        <taxon>Magnoliopsida</taxon>
        <taxon>eudicotyledons</taxon>
        <taxon>Gunneridae</taxon>
        <taxon>Pentapetalae</taxon>
        <taxon>asterids</taxon>
        <taxon>campanulids</taxon>
        <taxon>Asterales</taxon>
        <taxon>Asteraceae</taxon>
        <taxon>Carduoideae</taxon>
        <taxon>Cardueae</taxon>
        <taxon>Arctiinae</taxon>
        <taxon>Arctium</taxon>
    </lineage>
</organism>
<proteinExistence type="predicted"/>
<keyword evidence="2" id="KW-1185">Reference proteome</keyword>
<dbReference type="EMBL" id="CM042050">
    <property type="protein sequence ID" value="KAI3735781.1"/>
    <property type="molecule type" value="Genomic_DNA"/>
</dbReference>
<name>A0ACB9CND1_ARCLA</name>
<sequence length="342" mass="40168">MFLCLKISAQFKMTSKDALAIGTNFKPPVIFKGEYEQWKDRFLDFIDRHENGEYIKQSIDEGMMKSVIIVVPDEDNENVGSVGKDDDGIKDWQPDINNYEEFKAKAGESLEETYERFVSLLNELAKNKVKKKQIENNVKFLSVLQPEWNKPTRRMKQMKDLSEIPLHEVYETLRQNEEEVEEERYEKKKSEKKVEDLVALVVDRKREKDKKKKKKKKKVVVSSSGSSDSGNLDSDDGENLKQAMILLTRAFQKKFYKNPGFNSQRYSSGSRNFEHKERVEGRRIDDRRSEGKSFVDRKTEVRKYVNEYGEKKAEEPVKCYNCGKISHFSKDCRKPIARNYEY</sequence>
<comment type="caution">
    <text evidence="1">The sequence shown here is derived from an EMBL/GenBank/DDBJ whole genome shotgun (WGS) entry which is preliminary data.</text>
</comment>
<reference evidence="2" key="1">
    <citation type="journal article" date="2022" name="Mol. Ecol. Resour.">
        <title>The genomes of chicory, endive, great burdock and yacon provide insights into Asteraceae palaeo-polyploidization history and plant inulin production.</title>
        <authorList>
            <person name="Fan W."/>
            <person name="Wang S."/>
            <person name="Wang H."/>
            <person name="Wang A."/>
            <person name="Jiang F."/>
            <person name="Liu H."/>
            <person name="Zhao H."/>
            <person name="Xu D."/>
            <person name="Zhang Y."/>
        </authorList>
    </citation>
    <scope>NUCLEOTIDE SEQUENCE [LARGE SCALE GENOMIC DNA]</scope>
    <source>
        <strain evidence="2">cv. Niubang</strain>
    </source>
</reference>
<dbReference type="Proteomes" id="UP001055879">
    <property type="component" value="Linkage Group LG04"/>
</dbReference>
<gene>
    <name evidence="1" type="ORF">L6452_15294</name>
</gene>
<accession>A0ACB9CND1</accession>
<protein>
    <submittedName>
        <fullName evidence="1">Uncharacterized protein</fullName>
    </submittedName>
</protein>